<proteinExistence type="predicted"/>
<dbReference type="Pfam" id="PF14490">
    <property type="entry name" value="HHH_RecD2"/>
    <property type="match status" value="1"/>
</dbReference>
<dbReference type="InterPro" id="IPR027417">
    <property type="entry name" value="P-loop_NTPase"/>
</dbReference>
<dbReference type="GO" id="GO:0005524">
    <property type="term" value="F:ATP binding"/>
    <property type="evidence" value="ECO:0007669"/>
    <property type="project" value="UniProtKB-KW"/>
</dbReference>
<feature type="compositionally biased region" description="Low complexity" evidence="1">
    <location>
        <begin position="13"/>
        <end position="36"/>
    </location>
</feature>
<feature type="compositionally biased region" description="Low complexity" evidence="1">
    <location>
        <begin position="119"/>
        <end position="135"/>
    </location>
</feature>
<dbReference type="RefSeq" id="WP_205376762.1">
    <property type="nucleotide sequence ID" value="NZ_JAFEJA010000001.1"/>
</dbReference>
<reference evidence="3 4" key="1">
    <citation type="journal article" date="2016" name="Arch. Microbiol.">
        <title>Streptomyces zhihengii sp. nov., isolated from rhizospheric soil of Psammosilene tunicoides.</title>
        <authorList>
            <person name="Huang M.J."/>
            <person name="Fei J.J."/>
            <person name="Salam N."/>
            <person name="Kim C.J."/>
            <person name="Hozzein W.N."/>
            <person name="Xiao M."/>
            <person name="Huang H.Q."/>
            <person name="Li W.J."/>
        </authorList>
    </citation>
    <scope>NUCLEOTIDE SEQUENCE [LARGE SCALE GENOMIC DNA]</scope>
    <source>
        <strain evidence="3 4">YIM T102</strain>
    </source>
</reference>
<comment type="caution">
    <text evidence="3">The sequence shown here is derived from an EMBL/GenBank/DDBJ whole genome shotgun (WGS) entry which is preliminary data.</text>
</comment>
<feature type="domain" description="ATP-dependent RecD2 DNA helicase-like helix-hairpin-helix" evidence="2">
    <location>
        <begin position="230"/>
        <end position="317"/>
    </location>
</feature>
<dbReference type="Proteomes" id="UP000664109">
    <property type="component" value="Unassembled WGS sequence"/>
</dbReference>
<feature type="region of interest" description="Disordered" evidence="1">
    <location>
        <begin position="1"/>
        <end position="144"/>
    </location>
</feature>
<evidence type="ECO:0000256" key="1">
    <source>
        <dbReference type="SAM" id="MobiDB-lite"/>
    </source>
</evidence>
<keyword evidence="3" id="KW-0067">ATP-binding</keyword>
<evidence type="ECO:0000259" key="2">
    <source>
        <dbReference type="Pfam" id="PF14490"/>
    </source>
</evidence>
<dbReference type="Gene3D" id="3.40.50.300">
    <property type="entry name" value="P-loop containing nucleotide triphosphate hydrolases"/>
    <property type="match status" value="2"/>
</dbReference>
<dbReference type="Gene3D" id="2.30.30.940">
    <property type="match status" value="1"/>
</dbReference>
<accession>A0ABS2V0L1</accession>
<evidence type="ECO:0000313" key="3">
    <source>
        <dbReference type="EMBL" id="MBM9622530.1"/>
    </source>
</evidence>
<sequence>MGPGADASADATQAGEAEGDASQAAGQAGAAEAPAAAEDEAGTDTTPADGGEQPEAGSASEAGGPEPDASADATQAGEAEGDASQAAGQAGAAEAPAAAEDEAGTDTAPADGGERPEAEAGSEAGAAADGAQEGGVSEAEAELAAQRELRARIERRKAERGGPVASGAGLSGTAADLLAAVRAVEGGAPATAYFDEAPAVPRRPDPVPAPAPVRAVAAPAPDREAAAETVDAVRAVLERGGAPGALAGQVVEVLGEAAGERLAEDPWQLLAVPGVRPEQADGFARALLGAACGPDDERRAAALVGWVLERAALRGHTAQDASAVRAALAERQVPDPDKAVQQAVESGVALVFQEGLEEAAEGGDDGEGAGEDVGPVTVLLGLDRYAMAEESLAEGLARLIRTCAPAEWEGTELVRAAGANGVVLHTGGEAARAEPAALVAGARARGVRALLAVHGADGIRRLGAGAGAVTVASLLDGSAGPGRDEDGAFALDLLVVLDAPQLDVETAAVLVESMPDGSRLVLGGDPGVLPSAGAGQVLGDLLAARVCPQVASRTPDPGPLGELVSGIGIGELNQVEAPGKEIVIVPVRDAGEAVHRAVQLVADSVPRAIGVPAGQTQVITVGHGGSAGTRALNAALKQRLNPGPGRFGGFDPGDRVAYAQGLGRTVTGTVVSAGADGLHLDCDGTATVVPRARVESAVRHGWALTAHQAAGARWPAVVVVLPGDAAQGLSRPWVYTAFGRGERHVSVVHGVDQALPRAVAEVPGEPRTTRLRGLLEGLLAGTE</sequence>
<feature type="compositionally biased region" description="Low complexity" evidence="1">
    <location>
        <begin position="76"/>
        <end position="98"/>
    </location>
</feature>
<organism evidence="3 4">
    <name type="scientific">Streptomyces zhihengii</name>
    <dbReference type="NCBI Taxonomy" id="1818004"/>
    <lineage>
        <taxon>Bacteria</taxon>
        <taxon>Bacillati</taxon>
        <taxon>Actinomycetota</taxon>
        <taxon>Actinomycetes</taxon>
        <taxon>Kitasatosporales</taxon>
        <taxon>Streptomycetaceae</taxon>
        <taxon>Streptomyces</taxon>
    </lineage>
</organism>
<dbReference type="CDD" id="cd18809">
    <property type="entry name" value="SF1_C_RecD"/>
    <property type="match status" value="1"/>
</dbReference>
<protein>
    <submittedName>
        <fullName evidence="3">ATP-binding domain-containing protein</fullName>
    </submittedName>
</protein>
<gene>
    <name evidence="3" type="ORF">JE024_28090</name>
</gene>
<evidence type="ECO:0000313" key="4">
    <source>
        <dbReference type="Proteomes" id="UP000664109"/>
    </source>
</evidence>
<dbReference type="InterPro" id="IPR029493">
    <property type="entry name" value="RecD2-like_HHH"/>
</dbReference>
<dbReference type="EMBL" id="JAFEJA010000001">
    <property type="protein sequence ID" value="MBM9622530.1"/>
    <property type="molecule type" value="Genomic_DNA"/>
</dbReference>
<name>A0ABS2V0L1_9ACTN</name>
<keyword evidence="4" id="KW-1185">Reference proteome</keyword>
<keyword evidence="3" id="KW-0547">Nucleotide-binding</keyword>
<dbReference type="SUPFAM" id="SSF52540">
    <property type="entry name" value="P-loop containing nucleoside triphosphate hydrolases"/>
    <property type="match status" value="1"/>
</dbReference>